<reference evidence="1" key="1">
    <citation type="journal article" date="2008" name="ISME J.">
        <title>Genomic patterns of recombination, clonal divergence and environment in marine microbial populations.</title>
        <authorList>
            <person name="Konstantinidis K.T."/>
            <person name="Delong E.F."/>
        </authorList>
    </citation>
    <scope>NUCLEOTIDE SEQUENCE</scope>
</reference>
<gene>
    <name evidence="1" type="ORF">ALOHA_HF4000ANIW137P11ctg1g1</name>
</gene>
<evidence type="ECO:0000313" key="1">
    <source>
        <dbReference type="EMBL" id="ABZ07691.1"/>
    </source>
</evidence>
<accession>B3T532</accession>
<sequence length="81" mass="9637">MDGFIMREFSPSLWLKKSRSRLALLRLSMRFATSSCPRSSWRNKGTISLIHMVEPRYSLHYRPSFYFVNVEHGVANRELTW</sequence>
<dbReference type="EMBL" id="EU016607">
    <property type="protein sequence ID" value="ABZ07691.1"/>
    <property type="molecule type" value="Genomic_DNA"/>
</dbReference>
<name>B3T532_9ZZZZ</name>
<proteinExistence type="predicted"/>
<protein>
    <submittedName>
        <fullName evidence="1">Uncharacterized protein</fullName>
    </submittedName>
</protein>
<dbReference type="AlphaFoldDB" id="B3T532"/>
<organism evidence="1">
    <name type="scientific">uncultured marine microorganism HF4000_ANIW137P11</name>
    <dbReference type="NCBI Taxonomy" id="455534"/>
    <lineage>
        <taxon>unclassified sequences</taxon>
        <taxon>environmental samples</taxon>
    </lineage>
</organism>